<feature type="transmembrane region" description="Helical" evidence="8">
    <location>
        <begin position="548"/>
        <end position="567"/>
    </location>
</feature>
<keyword evidence="4 8" id="KW-0812">Transmembrane</keyword>
<dbReference type="Pfam" id="PF07690">
    <property type="entry name" value="MFS_1"/>
    <property type="match status" value="1"/>
</dbReference>
<accession>A0A9P6CUF0</accession>
<comment type="subcellular location">
    <subcellularLocation>
        <location evidence="1">Endomembrane system</location>
        <topology evidence="1">Multi-pass membrane protein</topology>
    </subcellularLocation>
</comment>
<dbReference type="PROSITE" id="PS50850">
    <property type="entry name" value="MFS"/>
    <property type="match status" value="1"/>
</dbReference>
<evidence type="ECO:0000256" key="4">
    <source>
        <dbReference type="ARBA" id="ARBA00022692"/>
    </source>
</evidence>
<dbReference type="InterPro" id="IPR020846">
    <property type="entry name" value="MFS_dom"/>
</dbReference>
<dbReference type="GO" id="GO:0016020">
    <property type="term" value="C:membrane"/>
    <property type="evidence" value="ECO:0007669"/>
    <property type="project" value="TreeGrafter"/>
</dbReference>
<evidence type="ECO:0000259" key="9">
    <source>
        <dbReference type="PROSITE" id="PS50850"/>
    </source>
</evidence>
<dbReference type="PANTHER" id="PTHR23514:SF3">
    <property type="entry name" value="BYPASS OF STOP CODON PROTEIN 6"/>
    <property type="match status" value="1"/>
</dbReference>
<keyword evidence="3" id="KW-0813">Transport</keyword>
<dbReference type="Proteomes" id="UP000807469">
    <property type="component" value="Unassembled WGS sequence"/>
</dbReference>
<proteinExistence type="inferred from homology"/>
<evidence type="ECO:0000256" key="5">
    <source>
        <dbReference type="ARBA" id="ARBA00022989"/>
    </source>
</evidence>
<dbReference type="AlphaFoldDB" id="A0A9P6CUF0"/>
<feature type="transmembrane region" description="Helical" evidence="8">
    <location>
        <begin position="517"/>
        <end position="536"/>
    </location>
</feature>
<keyword evidence="5 8" id="KW-1133">Transmembrane helix</keyword>
<feature type="transmembrane region" description="Helical" evidence="8">
    <location>
        <begin position="314"/>
        <end position="334"/>
    </location>
</feature>
<evidence type="ECO:0000256" key="2">
    <source>
        <dbReference type="ARBA" id="ARBA00008335"/>
    </source>
</evidence>
<feature type="region of interest" description="Disordered" evidence="7">
    <location>
        <begin position="351"/>
        <end position="381"/>
    </location>
</feature>
<dbReference type="GO" id="GO:0022857">
    <property type="term" value="F:transmembrane transporter activity"/>
    <property type="evidence" value="ECO:0007669"/>
    <property type="project" value="InterPro"/>
</dbReference>
<feature type="compositionally biased region" description="Low complexity" evidence="7">
    <location>
        <begin position="101"/>
        <end position="116"/>
    </location>
</feature>
<dbReference type="SUPFAM" id="SSF103473">
    <property type="entry name" value="MFS general substrate transporter"/>
    <property type="match status" value="1"/>
</dbReference>
<comment type="similarity">
    <text evidence="2">Belongs to the major facilitator superfamily.</text>
</comment>
<name>A0A9P6CUF0_9AGAR</name>
<protein>
    <submittedName>
        <fullName evidence="10">MFS general substrate transporter</fullName>
    </submittedName>
</protein>
<evidence type="ECO:0000313" key="11">
    <source>
        <dbReference type="Proteomes" id="UP000807469"/>
    </source>
</evidence>
<dbReference type="Gene3D" id="1.20.1250.20">
    <property type="entry name" value="MFS general substrate transporter like domains"/>
    <property type="match status" value="2"/>
</dbReference>
<feature type="domain" description="Major facilitator superfamily (MFS) profile" evidence="9">
    <location>
        <begin position="390"/>
        <end position="576"/>
    </location>
</feature>
<evidence type="ECO:0000256" key="8">
    <source>
        <dbReference type="SAM" id="Phobius"/>
    </source>
</evidence>
<keyword evidence="6 8" id="KW-0472">Membrane</keyword>
<organism evidence="10 11">
    <name type="scientific">Pholiota conissans</name>
    <dbReference type="NCBI Taxonomy" id="109636"/>
    <lineage>
        <taxon>Eukaryota</taxon>
        <taxon>Fungi</taxon>
        <taxon>Dikarya</taxon>
        <taxon>Basidiomycota</taxon>
        <taxon>Agaricomycotina</taxon>
        <taxon>Agaricomycetes</taxon>
        <taxon>Agaricomycetidae</taxon>
        <taxon>Agaricales</taxon>
        <taxon>Agaricineae</taxon>
        <taxon>Strophariaceae</taxon>
        <taxon>Pholiota</taxon>
    </lineage>
</organism>
<gene>
    <name evidence="10" type="ORF">BDN70DRAFT_894154</name>
</gene>
<reference evidence="10" key="1">
    <citation type="submission" date="2020-11" db="EMBL/GenBank/DDBJ databases">
        <authorList>
            <consortium name="DOE Joint Genome Institute"/>
            <person name="Ahrendt S."/>
            <person name="Riley R."/>
            <person name="Andreopoulos W."/>
            <person name="Labutti K."/>
            <person name="Pangilinan J."/>
            <person name="Ruiz-Duenas F.J."/>
            <person name="Barrasa J.M."/>
            <person name="Sanchez-Garcia M."/>
            <person name="Camarero S."/>
            <person name="Miyauchi S."/>
            <person name="Serrano A."/>
            <person name="Linde D."/>
            <person name="Babiker R."/>
            <person name="Drula E."/>
            <person name="Ayuso-Fernandez I."/>
            <person name="Pacheco R."/>
            <person name="Padilla G."/>
            <person name="Ferreira P."/>
            <person name="Barriuso J."/>
            <person name="Kellner H."/>
            <person name="Castanera R."/>
            <person name="Alfaro M."/>
            <person name="Ramirez L."/>
            <person name="Pisabarro A.G."/>
            <person name="Kuo A."/>
            <person name="Tritt A."/>
            <person name="Lipzen A."/>
            <person name="He G."/>
            <person name="Yan M."/>
            <person name="Ng V."/>
            <person name="Cullen D."/>
            <person name="Martin F."/>
            <person name="Rosso M.-N."/>
            <person name="Henrissat B."/>
            <person name="Hibbett D."/>
            <person name="Martinez A.T."/>
            <person name="Grigoriev I.V."/>
        </authorList>
    </citation>
    <scope>NUCLEOTIDE SEQUENCE</scope>
    <source>
        <strain evidence="10">CIRM-BRFM 674</strain>
    </source>
</reference>
<evidence type="ECO:0000256" key="1">
    <source>
        <dbReference type="ARBA" id="ARBA00004127"/>
    </source>
</evidence>
<dbReference type="InterPro" id="IPR051788">
    <property type="entry name" value="MFS_Transporter"/>
</dbReference>
<dbReference type="PANTHER" id="PTHR23514">
    <property type="entry name" value="BYPASS OF STOP CODON PROTEIN 6"/>
    <property type="match status" value="1"/>
</dbReference>
<evidence type="ECO:0000313" key="10">
    <source>
        <dbReference type="EMBL" id="KAF9480471.1"/>
    </source>
</evidence>
<dbReference type="InterPro" id="IPR011701">
    <property type="entry name" value="MFS"/>
</dbReference>
<dbReference type="GO" id="GO:0012505">
    <property type="term" value="C:endomembrane system"/>
    <property type="evidence" value="ECO:0007669"/>
    <property type="project" value="UniProtKB-SubCell"/>
</dbReference>
<comment type="caution">
    <text evidence="10">The sequence shown here is derived from an EMBL/GenBank/DDBJ whole genome shotgun (WGS) entry which is preliminary data.</text>
</comment>
<keyword evidence="11" id="KW-1185">Reference proteome</keyword>
<evidence type="ECO:0000256" key="3">
    <source>
        <dbReference type="ARBA" id="ARBA00022448"/>
    </source>
</evidence>
<dbReference type="EMBL" id="MU155194">
    <property type="protein sequence ID" value="KAF9480471.1"/>
    <property type="molecule type" value="Genomic_DNA"/>
</dbReference>
<dbReference type="OrthoDB" id="413079at2759"/>
<feature type="transmembrane region" description="Helical" evidence="8">
    <location>
        <begin position="284"/>
        <end position="308"/>
    </location>
</feature>
<sequence>MSSLLLPVVLESCNGGLRERRRSSIHSVVAVPRLFAASPLEGSAVSDEKDHYDSKRTSAHLSQVFVPPTLSALSHIQLPNNEKINYRSLPAIFVDDISTPSSSLPSTTLPSRKSSTATLSSPQLPVPQNPERLKWRLASAFWAYFLCGWGDGVTGTVLPRSTLGFMLGTILVESIMNGLGRFDPTKNAWSWVPQIHHFRHIPTRENPTRNVAFSPSQARMLSLLVSSVLHAMFFVVMGIAKGGFWVLFFAYALAAFARAILTGKKSRLSSPMNEYFAFSSPPSIGYAYGLWSFGGTISPLVCQSLLAIGIPWNHFYLGSLVLSAINTAFLFLTYRPTPAEALKDCEEGQRSFNKRRNSDESNSLDNSPKKLPACKSPSTANKNLTKGSKTLLLTIRQPFQWAICLFGFLYCGCETTTQALHANPKTAGYVTSGFWGGITIGRLFWGHYSSRLTPVRRKFVVLGCMCVGISMQILIWVVNSDVENAFSTSMIGLFYGPVFPASLALANDVLPSEIRMISMALISATSSIGASLFPFLAGLLSSADTIRIVPYITVPLAATIICLWVTFPAKTHASQK</sequence>
<feature type="region of interest" description="Disordered" evidence="7">
    <location>
        <begin position="101"/>
        <end position="126"/>
    </location>
</feature>
<feature type="transmembrane region" description="Helical" evidence="8">
    <location>
        <begin position="459"/>
        <end position="479"/>
    </location>
</feature>
<feature type="transmembrane region" description="Helical" evidence="8">
    <location>
        <begin position="485"/>
        <end position="505"/>
    </location>
</feature>
<evidence type="ECO:0000256" key="6">
    <source>
        <dbReference type="ARBA" id="ARBA00023136"/>
    </source>
</evidence>
<evidence type="ECO:0000256" key="7">
    <source>
        <dbReference type="SAM" id="MobiDB-lite"/>
    </source>
</evidence>
<dbReference type="InterPro" id="IPR036259">
    <property type="entry name" value="MFS_trans_sf"/>
</dbReference>